<organism evidence="2 3">
    <name type="scientific">Eragrostis curvula</name>
    <name type="common">weeping love grass</name>
    <dbReference type="NCBI Taxonomy" id="38414"/>
    <lineage>
        <taxon>Eukaryota</taxon>
        <taxon>Viridiplantae</taxon>
        <taxon>Streptophyta</taxon>
        <taxon>Embryophyta</taxon>
        <taxon>Tracheophyta</taxon>
        <taxon>Spermatophyta</taxon>
        <taxon>Magnoliopsida</taxon>
        <taxon>Liliopsida</taxon>
        <taxon>Poales</taxon>
        <taxon>Poaceae</taxon>
        <taxon>PACMAD clade</taxon>
        <taxon>Chloridoideae</taxon>
        <taxon>Eragrostideae</taxon>
        <taxon>Eragrostidinae</taxon>
        <taxon>Eragrostis</taxon>
    </lineage>
</organism>
<protein>
    <submittedName>
        <fullName evidence="2">Uncharacterized protein</fullName>
    </submittedName>
</protein>
<feature type="region of interest" description="Disordered" evidence="1">
    <location>
        <begin position="46"/>
        <end position="75"/>
    </location>
</feature>
<comment type="caution">
    <text evidence="2">The sequence shown here is derived from an EMBL/GenBank/DDBJ whole genome shotgun (WGS) entry which is preliminary data.</text>
</comment>
<evidence type="ECO:0000313" key="3">
    <source>
        <dbReference type="Proteomes" id="UP000324897"/>
    </source>
</evidence>
<evidence type="ECO:0000256" key="1">
    <source>
        <dbReference type="SAM" id="MobiDB-lite"/>
    </source>
</evidence>
<dbReference type="Proteomes" id="UP000324897">
    <property type="component" value="Unassembled WGS sequence"/>
</dbReference>
<gene>
    <name evidence="2" type="ORF">EJB05_31583</name>
</gene>
<reference evidence="2 3" key="1">
    <citation type="journal article" date="2019" name="Sci. Rep.">
        <title>A high-quality genome of Eragrostis curvula grass provides insights into Poaceae evolution and supports new strategies to enhance forage quality.</title>
        <authorList>
            <person name="Carballo J."/>
            <person name="Santos B.A.C.M."/>
            <person name="Zappacosta D."/>
            <person name="Garbus I."/>
            <person name="Selva J.P."/>
            <person name="Gallo C.A."/>
            <person name="Diaz A."/>
            <person name="Albertini E."/>
            <person name="Caccamo M."/>
            <person name="Echenique V."/>
        </authorList>
    </citation>
    <scope>NUCLEOTIDE SEQUENCE [LARGE SCALE GENOMIC DNA]</scope>
    <source>
        <strain evidence="3">cv. Victoria</strain>
        <tissue evidence="2">Leaf</tissue>
    </source>
</reference>
<accession>A0A5J9UE04</accession>
<name>A0A5J9UE04_9POAL</name>
<proteinExistence type="predicted"/>
<feature type="non-terminal residue" evidence="2">
    <location>
        <position position="75"/>
    </location>
</feature>
<feature type="compositionally biased region" description="Basic residues" evidence="1">
    <location>
        <begin position="65"/>
        <end position="75"/>
    </location>
</feature>
<feature type="compositionally biased region" description="Polar residues" evidence="1">
    <location>
        <begin position="49"/>
        <end position="62"/>
    </location>
</feature>
<dbReference type="AlphaFoldDB" id="A0A5J9UE04"/>
<keyword evidence="3" id="KW-1185">Reference proteome</keyword>
<dbReference type="EMBL" id="RWGY01000026">
    <property type="protein sequence ID" value="TVU21912.1"/>
    <property type="molecule type" value="Genomic_DNA"/>
</dbReference>
<evidence type="ECO:0000313" key="2">
    <source>
        <dbReference type="EMBL" id="TVU21912.1"/>
    </source>
</evidence>
<sequence>MDYANGSASLSISNLSFSYSSQYPSSFSSSSSSDLKVSTSIDILRKSTHSTSKPSVRQQNYIKSMAHKRLQKIKK</sequence>
<feature type="non-terminal residue" evidence="2">
    <location>
        <position position="1"/>
    </location>
</feature>
<dbReference type="Gramene" id="TVU21912">
    <property type="protein sequence ID" value="TVU21912"/>
    <property type="gene ID" value="EJB05_31583"/>
</dbReference>